<evidence type="ECO:0000256" key="5">
    <source>
        <dbReference type="ARBA" id="ARBA00022989"/>
    </source>
</evidence>
<feature type="domain" description="NADH:quinone oxidoreductase/Mrp antiporter transmembrane" evidence="9">
    <location>
        <begin position="125"/>
        <end position="414"/>
    </location>
</feature>
<evidence type="ECO:0000313" key="10">
    <source>
        <dbReference type="EMBL" id="MBK7674036.1"/>
    </source>
</evidence>
<dbReference type="GO" id="GO:0042773">
    <property type="term" value="P:ATP synthesis coupled electron transport"/>
    <property type="evidence" value="ECO:0007669"/>
    <property type="project" value="InterPro"/>
</dbReference>
<feature type="transmembrane region" description="Helical" evidence="8">
    <location>
        <begin position="115"/>
        <end position="145"/>
    </location>
</feature>
<accession>A0A935PXS0</accession>
<dbReference type="Pfam" id="PF00361">
    <property type="entry name" value="Proton_antipo_M"/>
    <property type="match status" value="1"/>
</dbReference>
<feature type="transmembrane region" description="Helical" evidence="8">
    <location>
        <begin position="73"/>
        <end position="95"/>
    </location>
</feature>
<evidence type="ECO:0000313" key="11">
    <source>
        <dbReference type="Proteomes" id="UP000697998"/>
    </source>
</evidence>
<evidence type="ECO:0000256" key="1">
    <source>
        <dbReference type="ARBA" id="ARBA00004651"/>
    </source>
</evidence>
<dbReference type="InterPro" id="IPR003918">
    <property type="entry name" value="NADH_UbQ_OxRdtase"/>
</dbReference>
<comment type="similarity">
    <text evidence="2">Belongs to the CPA3 antiporters (TC 2.A.63) subunit D family.</text>
</comment>
<feature type="transmembrane region" description="Helical" evidence="8">
    <location>
        <begin position="202"/>
        <end position="227"/>
    </location>
</feature>
<dbReference type="GO" id="GO:0008137">
    <property type="term" value="F:NADH dehydrogenase (ubiquinone) activity"/>
    <property type="evidence" value="ECO:0007669"/>
    <property type="project" value="InterPro"/>
</dbReference>
<dbReference type="EMBL" id="JADJMH010000002">
    <property type="protein sequence ID" value="MBK7674036.1"/>
    <property type="molecule type" value="Genomic_DNA"/>
</dbReference>
<name>A0A935PXS0_9PROT</name>
<dbReference type="PANTHER" id="PTHR42703">
    <property type="entry name" value="NADH DEHYDROGENASE"/>
    <property type="match status" value="1"/>
</dbReference>
<keyword evidence="4 7" id="KW-0812">Transmembrane</keyword>
<feature type="transmembrane region" description="Helical" evidence="8">
    <location>
        <begin position="366"/>
        <end position="385"/>
    </location>
</feature>
<feature type="transmembrane region" description="Helical" evidence="8">
    <location>
        <begin position="157"/>
        <end position="182"/>
    </location>
</feature>
<evidence type="ECO:0000256" key="8">
    <source>
        <dbReference type="SAM" id="Phobius"/>
    </source>
</evidence>
<protein>
    <submittedName>
        <fullName evidence="10">Monovalent cation/H+ antiporter subunit D</fullName>
    </submittedName>
</protein>
<feature type="transmembrane region" description="Helical" evidence="8">
    <location>
        <begin position="34"/>
        <end position="52"/>
    </location>
</feature>
<dbReference type="NCBIfam" id="NF009309">
    <property type="entry name" value="PRK12666.1"/>
    <property type="match status" value="1"/>
</dbReference>
<evidence type="ECO:0000256" key="2">
    <source>
        <dbReference type="ARBA" id="ARBA00005346"/>
    </source>
</evidence>
<comment type="subcellular location">
    <subcellularLocation>
        <location evidence="1">Cell membrane</location>
        <topology evidence="1">Multi-pass membrane protein</topology>
    </subcellularLocation>
    <subcellularLocation>
        <location evidence="7">Membrane</location>
        <topology evidence="7">Multi-pass membrane protein</topology>
    </subcellularLocation>
</comment>
<reference evidence="10 11" key="1">
    <citation type="submission" date="2020-10" db="EMBL/GenBank/DDBJ databases">
        <title>Connecting structure to function with the recovery of over 1000 high-quality activated sludge metagenome-assembled genomes encoding full-length rRNA genes using long-read sequencing.</title>
        <authorList>
            <person name="Singleton C.M."/>
            <person name="Petriglieri F."/>
            <person name="Kristensen J.M."/>
            <person name="Kirkegaard R.H."/>
            <person name="Michaelsen T.Y."/>
            <person name="Andersen M.H."/>
            <person name="Karst S.M."/>
            <person name="Dueholm M.S."/>
            <person name="Nielsen P.H."/>
            <person name="Albertsen M."/>
        </authorList>
    </citation>
    <scope>NUCLEOTIDE SEQUENCE [LARGE SCALE GENOMIC DNA]</scope>
    <source>
        <strain evidence="10">EsbW_18-Q3-R4-48_BATAC.285</strain>
    </source>
</reference>
<feature type="transmembrane region" description="Helical" evidence="8">
    <location>
        <begin position="239"/>
        <end position="261"/>
    </location>
</feature>
<evidence type="ECO:0000259" key="9">
    <source>
        <dbReference type="Pfam" id="PF00361"/>
    </source>
</evidence>
<dbReference type="PANTHER" id="PTHR42703:SF1">
    <property type="entry name" value="NA(+)_H(+) ANTIPORTER SUBUNIT D1"/>
    <property type="match status" value="1"/>
</dbReference>
<gene>
    <name evidence="10" type="ORF">IPJ27_04315</name>
</gene>
<dbReference type="AlphaFoldDB" id="A0A935PXS0"/>
<sequence length="501" mass="52524">MTTHAPILPLLIPFAAALLQMACSRLACQRLIGLAAATLLVLITAWLTLLADDGQLRVYALGNWPAPFGIVLVLDRLAAAMTLLTAVLCFVSLLYASSGFDERGLHFHPLFQLQIFGLTGAFLTGDLFNLFVFFEVMLLASYTLLAHGGGLARTRAGISYVVLNLVGSALFLIALGLLYGTLGTLNLADLAYRLTLPGHDQALARLSFALLIAVFALKAGLLPLSFWLPHTYTAAGAPVAALFAIMTKVGIVAILRVQTIALAPAMPDLLDNWLTTLALATVVFAALGVVAAARLRALAAWLTLLSAGTLLVTPAQANAQVDAAAIYYLVQSTLAGAAFFLLAGVIAEQRGRAADHLSAGPAPQAAWLKVAFLVLAITIAGLPPFSGFVGKLMLLTTLREVSAGAAIWMVVLAAGFMVMIALARDGCYLIWKYRVAAEAAPAIVWQRATATLLLVAAGPLLAVMASPLSEYAERAASQLHSPGAYVASVLGPFGAGRKATR</sequence>
<feature type="transmembrane region" description="Helical" evidence="8">
    <location>
        <begin position="298"/>
        <end position="319"/>
    </location>
</feature>
<feature type="transmembrane region" description="Helical" evidence="8">
    <location>
        <begin position="325"/>
        <end position="346"/>
    </location>
</feature>
<dbReference type="Proteomes" id="UP000697998">
    <property type="component" value="Unassembled WGS sequence"/>
</dbReference>
<keyword evidence="3" id="KW-1003">Cell membrane</keyword>
<evidence type="ECO:0000256" key="7">
    <source>
        <dbReference type="RuleBase" id="RU000320"/>
    </source>
</evidence>
<dbReference type="PRINTS" id="PR01437">
    <property type="entry name" value="NUOXDRDTASE4"/>
</dbReference>
<evidence type="ECO:0000256" key="6">
    <source>
        <dbReference type="ARBA" id="ARBA00023136"/>
    </source>
</evidence>
<dbReference type="GO" id="GO:0005886">
    <property type="term" value="C:plasma membrane"/>
    <property type="evidence" value="ECO:0007669"/>
    <property type="project" value="UniProtKB-SubCell"/>
</dbReference>
<keyword evidence="5 8" id="KW-1133">Transmembrane helix</keyword>
<proteinExistence type="inferred from homology"/>
<organism evidence="10 11">
    <name type="scientific">Candidatus Accumulibacter proximus</name>
    <dbReference type="NCBI Taxonomy" id="2954385"/>
    <lineage>
        <taxon>Bacteria</taxon>
        <taxon>Pseudomonadati</taxon>
        <taxon>Pseudomonadota</taxon>
        <taxon>Betaproteobacteria</taxon>
        <taxon>Candidatus Accumulibacter</taxon>
    </lineage>
</organism>
<feature type="transmembrane region" description="Helical" evidence="8">
    <location>
        <begin position="405"/>
        <end position="423"/>
    </location>
</feature>
<comment type="caution">
    <text evidence="10">The sequence shown here is derived from an EMBL/GenBank/DDBJ whole genome shotgun (WGS) entry which is preliminary data.</text>
</comment>
<evidence type="ECO:0000256" key="4">
    <source>
        <dbReference type="ARBA" id="ARBA00022692"/>
    </source>
</evidence>
<feature type="transmembrane region" description="Helical" evidence="8">
    <location>
        <begin position="444"/>
        <end position="465"/>
    </location>
</feature>
<evidence type="ECO:0000256" key="3">
    <source>
        <dbReference type="ARBA" id="ARBA00022475"/>
    </source>
</evidence>
<keyword evidence="6 8" id="KW-0472">Membrane</keyword>
<dbReference type="InterPro" id="IPR001750">
    <property type="entry name" value="ND/Mrp_TM"/>
</dbReference>
<feature type="transmembrane region" description="Helical" evidence="8">
    <location>
        <begin position="273"/>
        <end position="291"/>
    </location>
</feature>
<dbReference type="InterPro" id="IPR050586">
    <property type="entry name" value="CPA3_Na-H_Antiporter_D"/>
</dbReference>